<dbReference type="PANTHER" id="PTHR33167:SF7">
    <property type="entry name" value="SHUGOSHIN C-TERMINAL DOMAIN-CONTAINING PROTEIN"/>
    <property type="match status" value="1"/>
</dbReference>
<evidence type="ECO:0000256" key="1">
    <source>
        <dbReference type="SAM" id="MobiDB-lite"/>
    </source>
</evidence>
<proteinExistence type="predicted"/>
<dbReference type="RefSeq" id="XP_010275749.1">
    <property type="nucleotide sequence ID" value="XM_010277447.2"/>
</dbReference>
<name>A0A1U8B829_NELNU</name>
<dbReference type="AlphaFoldDB" id="A0A1U8B829"/>
<feature type="compositionally biased region" description="Polar residues" evidence="1">
    <location>
        <begin position="495"/>
        <end position="522"/>
    </location>
</feature>
<dbReference type="PANTHER" id="PTHR33167">
    <property type="entry name" value="TRANSCRIPTION FACTOR, PUTATIVE (DUF863)-RELATED"/>
    <property type="match status" value="1"/>
</dbReference>
<dbReference type="RefSeq" id="XP_010275752.1">
    <property type="nucleotide sequence ID" value="XM_010277450.2"/>
</dbReference>
<dbReference type="Proteomes" id="UP000189703">
    <property type="component" value="Unplaced"/>
</dbReference>
<protein>
    <submittedName>
        <fullName evidence="3 4">Uncharacterized protein LOC104610705 isoform X1</fullName>
    </submittedName>
</protein>
<keyword evidence="2" id="KW-1185">Reference proteome</keyword>
<feature type="compositionally biased region" description="Polar residues" evidence="1">
    <location>
        <begin position="429"/>
        <end position="441"/>
    </location>
</feature>
<accession>A0A1U8B829</accession>
<feature type="region of interest" description="Disordered" evidence="1">
    <location>
        <begin position="401"/>
        <end position="441"/>
    </location>
</feature>
<organism evidence="2 3">
    <name type="scientific">Nelumbo nucifera</name>
    <name type="common">Sacred lotus</name>
    <dbReference type="NCBI Taxonomy" id="4432"/>
    <lineage>
        <taxon>Eukaryota</taxon>
        <taxon>Viridiplantae</taxon>
        <taxon>Streptophyta</taxon>
        <taxon>Embryophyta</taxon>
        <taxon>Tracheophyta</taxon>
        <taxon>Spermatophyta</taxon>
        <taxon>Magnoliopsida</taxon>
        <taxon>Proteales</taxon>
        <taxon>Nelumbonaceae</taxon>
        <taxon>Nelumbo</taxon>
    </lineage>
</organism>
<evidence type="ECO:0000313" key="2">
    <source>
        <dbReference type="Proteomes" id="UP000189703"/>
    </source>
</evidence>
<dbReference type="RefSeq" id="XP_010275751.1">
    <property type="nucleotide sequence ID" value="XM_010277449.2"/>
</dbReference>
<evidence type="ECO:0000313" key="3">
    <source>
        <dbReference type="RefSeq" id="XP_010275749.1"/>
    </source>
</evidence>
<reference evidence="3 4" key="1">
    <citation type="submission" date="2025-04" db="UniProtKB">
        <authorList>
            <consortium name="RefSeq"/>
        </authorList>
    </citation>
    <scope>IDENTIFICATION</scope>
</reference>
<dbReference type="OrthoDB" id="1928288at2759"/>
<evidence type="ECO:0000313" key="4">
    <source>
        <dbReference type="RefSeq" id="XP_010275751.1"/>
    </source>
</evidence>
<dbReference type="OMA" id="QIRNTMM"/>
<evidence type="ECO:0000313" key="5">
    <source>
        <dbReference type="RefSeq" id="XP_010275752.1"/>
    </source>
</evidence>
<dbReference type="GeneID" id="104610705"/>
<feature type="compositionally biased region" description="Polar residues" evidence="1">
    <location>
        <begin position="320"/>
        <end position="332"/>
    </location>
</feature>
<feature type="compositionally biased region" description="Basic and acidic residues" evidence="1">
    <location>
        <begin position="529"/>
        <end position="547"/>
    </location>
</feature>
<feature type="region of interest" description="Disordered" evidence="1">
    <location>
        <begin position="303"/>
        <end position="332"/>
    </location>
</feature>
<sequence length="630" mass="69816">MPSMKIAKDACMSNSRIHLLSISKESMDQIRAIMVRHEALFKEQVQALHQLYEIQKSAMQELRKRIYSQAQSLTFSSETVAIREAQFHGSTAEGKPSRISSVSAQSYEEASHVRPMHPVTVKEFIGSGSKTSLWMNNTENIFSNTENKPRRVIDLERPPEEYLDESDLQVEVNNSEIVNATTSLSEGTSKTAQVSVVANNPLVLQVNSPILISGDPKLALGMFSETRSESRQACNEALERKTYGVNINECTTGFQPLEKSSENNIIHDIPWNHHIGVGNSAVTEDAKLSHNQYAEKPLSLHQRLTPDHSSGSAECEEQYKGTSEQASGSNPDSVQQYQFLESNRVIIMTNLKLHEQHRGSNDEGSLSTDPVISPQGYHTLKPMLCDSIKLGNCIQGNSPSGLNSISRKQNSYSSALSSQTNEEGGHENPNYSGHGSSSIESQGEDFCREIDHNISTITGSPIHGSYCGEPVQVSQVTAEGIQSEFEGEPHLIKDSSLSSSVPDTEIKQNNQSDCPNRSSEVPESQEEPAVVRESNEHPHNESNVEETRESIAAKILLSFAPCKSWADTKSKGINTLIEESSRSSEDCMSSDKTRNLHEKRCISYRNGGVVYETTRWTKSPHGRRTLRRPR</sequence>
<dbReference type="KEGG" id="nnu:104610705"/>
<gene>
    <name evidence="3 4 5" type="primary">LOC104610705</name>
</gene>
<feature type="compositionally biased region" description="Polar residues" evidence="1">
    <location>
        <begin position="401"/>
        <end position="422"/>
    </location>
</feature>
<dbReference type="eggNOG" id="ENOG502S5I6">
    <property type="taxonomic scope" value="Eukaryota"/>
</dbReference>
<feature type="region of interest" description="Disordered" evidence="1">
    <location>
        <begin position="486"/>
        <end position="547"/>
    </location>
</feature>